<evidence type="ECO:0000313" key="2">
    <source>
        <dbReference type="EMBL" id="KAJ1189528.1"/>
    </source>
</evidence>
<evidence type="ECO:0000256" key="1">
    <source>
        <dbReference type="SAM" id="MobiDB-lite"/>
    </source>
</evidence>
<accession>A0AAV7UKI1</accession>
<proteinExistence type="predicted"/>
<reference evidence="2" key="1">
    <citation type="journal article" date="2022" name="bioRxiv">
        <title>Sequencing and chromosome-scale assembly of the giantPleurodeles waltlgenome.</title>
        <authorList>
            <person name="Brown T."/>
            <person name="Elewa A."/>
            <person name="Iarovenko S."/>
            <person name="Subramanian E."/>
            <person name="Araus A.J."/>
            <person name="Petzold A."/>
            <person name="Susuki M."/>
            <person name="Suzuki K.-i.T."/>
            <person name="Hayashi T."/>
            <person name="Toyoda A."/>
            <person name="Oliveira C."/>
            <person name="Osipova E."/>
            <person name="Leigh N.D."/>
            <person name="Simon A."/>
            <person name="Yun M.H."/>
        </authorList>
    </citation>
    <scope>NUCLEOTIDE SEQUENCE</scope>
    <source>
        <strain evidence="2">20211129_DDA</strain>
        <tissue evidence="2">Liver</tissue>
    </source>
</reference>
<protein>
    <submittedName>
        <fullName evidence="2">Uncharacterized protein</fullName>
    </submittedName>
</protein>
<dbReference type="EMBL" id="JANPWB010000005">
    <property type="protein sequence ID" value="KAJ1189528.1"/>
    <property type="molecule type" value="Genomic_DNA"/>
</dbReference>
<dbReference type="Proteomes" id="UP001066276">
    <property type="component" value="Chromosome 3_1"/>
</dbReference>
<comment type="caution">
    <text evidence="2">The sequence shown here is derived from an EMBL/GenBank/DDBJ whole genome shotgun (WGS) entry which is preliminary data.</text>
</comment>
<keyword evidence="3" id="KW-1185">Reference proteome</keyword>
<gene>
    <name evidence="2" type="ORF">NDU88_006273</name>
</gene>
<feature type="compositionally biased region" description="Basic and acidic residues" evidence="1">
    <location>
        <begin position="1"/>
        <end position="24"/>
    </location>
</feature>
<sequence>MEPLDPRDILLRVQPERSDCRRQATEGATSSAEPADLLMLMDGRGCSFPPFSPLRRRRGASAHHDKVADGGCLKTSGE</sequence>
<evidence type="ECO:0000313" key="3">
    <source>
        <dbReference type="Proteomes" id="UP001066276"/>
    </source>
</evidence>
<feature type="region of interest" description="Disordered" evidence="1">
    <location>
        <begin position="1"/>
        <end position="35"/>
    </location>
</feature>
<feature type="region of interest" description="Disordered" evidence="1">
    <location>
        <begin position="56"/>
        <end position="78"/>
    </location>
</feature>
<organism evidence="2 3">
    <name type="scientific">Pleurodeles waltl</name>
    <name type="common">Iberian ribbed newt</name>
    <dbReference type="NCBI Taxonomy" id="8319"/>
    <lineage>
        <taxon>Eukaryota</taxon>
        <taxon>Metazoa</taxon>
        <taxon>Chordata</taxon>
        <taxon>Craniata</taxon>
        <taxon>Vertebrata</taxon>
        <taxon>Euteleostomi</taxon>
        <taxon>Amphibia</taxon>
        <taxon>Batrachia</taxon>
        <taxon>Caudata</taxon>
        <taxon>Salamandroidea</taxon>
        <taxon>Salamandridae</taxon>
        <taxon>Pleurodelinae</taxon>
        <taxon>Pleurodeles</taxon>
    </lineage>
</organism>
<name>A0AAV7UKI1_PLEWA</name>
<dbReference type="AlphaFoldDB" id="A0AAV7UKI1"/>